<proteinExistence type="predicted"/>
<dbReference type="GO" id="GO:0000978">
    <property type="term" value="F:RNA polymerase II cis-regulatory region sequence-specific DNA binding"/>
    <property type="evidence" value="ECO:0007669"/>
    <property type="project" value="TreeGrafter"/>
</dbReference>
<evidence type="ECO:0000256" key="3">
    <source>
        <dbReference type="ARBA" id="ARBA00022737"/>
    </source>
</evidence>
<keyword evidence="6" id="KW-0539">Nucleus</keyword>
<evidence type="ECO:0000256" key="4">
    <source>
        <dbReference type="ARBA" id="ARBA00022771"/>
    </source>
</evidence>
<dbReference type="SMART" id="SM00355">
    <property type="entry name" value="ZnF_C2H2"/>
    <property type="match status" value="3"/>
</dbReference>
<feature type="compositionally biased region" description="Basic and acidic residues" evidence="9">
    <location>
        <begin position="389"/>
        <end position="399"/>
    </location>
</feature>
<feature type="compositionally biased region" description="Polar residues" evidence="9">
    <location>
        <begin position="253"/>
        <end position="265"/>
    </location>
</feature>
<comment type="subcellular location">
    <subcellularLocation>
        <location evidence="1">Nucleus</location>
    </subcellularLocation>
</comment>
<evidence type="ECO:0000256" key="6">
    <source>
        <dbReference type="ARBA" id="ARBA00023242"/>
    </source>
</evidence>
<dbReference type="PROSITE" id="PS00028">
    <property type="entry name" value="ZINC_FINGER_C2H2_1"/>
    <property type="match status" value="1"/>
</dbReference>
<dbReference type="OrthoDB" id="3214149at2759"/>
<dbReference type="PROSITE" id="PS50157">
    <property type="entry name" value="ZINC_FINGER_C2H2_2"/>
    <property type="match status" value="1"/>
</dbReference>
<dbReference type="InterPro" id="IPR036236">
    <property type="entry name" value="Znf_C2H2_sf"/>
</dbReference>
<feature type="compositionally biased region" description="Polar residues" evidence="9">
    <location>
        <begin position="517"/>
        <end position="529"/>
    </location>
</feature>
<dbReference type="EMBL" id="QWIP01000286">
    <property type="protein sequence ID" value="RMY67067.1"/>
    <property type="molecule type" value="Genomic_DNA"/>
</dbReference>
<feature type="domain" description="C2H2-type" evidence="10">
    <location>
        <begin position="192"/>
        <end position="222"/>
    </location>
</feature>
<feature type="compositionally biased region" description="Basic and acidic residues" evidence="9">
    <location>
        <begin position="414"/>
        <end position="425"/>
    </location>
</feature>
<feature type="coiled-coil region" evidence="8">
    <location>
        <begin position="321"/>
        <end position="351"/>
    </location>
</feature>
<dbReference type="AlphaFoldDB" id="A0A3M7DSM8"/>
<gene>
    <name evidence="11" type="ORF">D0863_08033</name>
</gene>
<dbReference type="SUPFAM" id="SSF57667">
    <property type="entry name" value="beta-beta-alpha zinc fingers"/>
    <property type="match status" value="1"/>
</dbReference>
<evidence type="ECO:0000256" key="7">
    <source>
        <dbReference type="PROSITE-ProRule" id="PRU00042"/>
    </source>
</evidence>
<dbReference type="VEuPathDB" id="FungiDB:BTJ68_08970"/>
<comment type="caution">
    <text evidence="11">The sequence shown here is derived from an EMBL/GenBank/DDBJ whole genome shotgun (WGS) entry which is preliminary data.</text>
</comment>
<organism evidence="11 12">
    <name type="scientific">Hortaea werneckii</name>
    <name type="common">Black yeast</name>
    <name type="synonym">Cladosporium werneckii</name>
    <dbReference type="NCBI Taxonomy" id="91943"/>
    <lineage>
        <taxon>Eukaryota</taxon>
        <taxon>Fungi</taxon>
        <taxon>Dikarya</taxon>
        <taxon>Ascomycota</taxon>
        <taxon>Pezizomycotina</taxon>
        <taxon>Dothideomycetes</taxon>
        <taxon>Dothideomycetidae</taxon>
        <taxon>Mycosphaerellales</taxon>
        <taxon>Teratosphaeriaceae</taxon>
        <taxon>Hortaea</taxon>
    </lineage>
</organism>
<evidence type="ECO:0000256" key="9">
    <source>
        <dbReference type="SAM" id="MobiDB-lite"/>
    </source>
</evidence>
<name>A0A3M7DSM8_HORWE</name>
<keyword evidence="2" id="KW-0479">Metal-binding</keyword>
<sequence>MLLRQVSYSQLPIDHAITMGSRAESPASSDLSEPPSIDSDAEDSFSHTPGPSSRPISAARDTDHLAAPPSKRRKTGPGSHVEKGTPQPELEDDNISISSDGWSSAPGSPTHDEYALREEAQTACLWRDCPFGQANNNDDLVEHVQNTHCASGGPKKTKYTCEWGECQKKNSNHPSGYALKAHMRSHTKEKPYYCALPECDKAFTRSDALAKHMRTVHEPEVPRGSAPDVAASGKKGGGGLKIKMSNGVGKGTSGMQSTDPATTGPTHDEDGNEITPSPANDNITYIPAHHPITGQPGFMIHYPPDIQFTAWESSIAADQLMRLLRRQLHWANKEQEELKRECEALEQKRKEEWTLKEILLEGSLEAELAKGEESGLLKDVNDRVREAMEHDAQPAKEMDWTPTKPFWRQQQFQQDRERRRQREQDQQESGLPYTETLSELPHDAPMPSHSFRLPPTDIETPKQLSRPHSPSPPPTGQSAGFDGTGDPYDNYVDDRMAGMERLKAERDRARSLHGSRGTPSKQAEGQGSESQKEAEADAVGALLGMSGGQTGSKE</sequence>
<keyword evidence="5" id="KW-0862">Zinc</keyword>
<feature type="compositionally biased region" description="Basic and acidic residues" evidence="9">
    <location>
        <begin position="492"/>
        <end position="510"/>
    </location>
</feature>
<evidence type="ECO:0000256" key="1">
    <source>
        <dbReference type="ARBA" id="ARBA00004123"/>
    </source>
</evidence>
<dbReference type="PANTHER" id="PTHR45718">
    <property type="entry name" value="TRANSCRIPTIONAL ACTIVATOR CUBITUS INTERRUPTUS"/>
    <property type="match status" value="1"/>
</dbReference>
<dbReference type="GO" id="GO:0000981">
    <property type="term" value="F:DNA-binding transcription factor activity, RNA polymerase II-specific"/>
    <property type="evidence" value="ECO:0007669"/>
    <property type="project" value="TreeGrafter"/>
</dbReference>
<keyword evidence="3" id="KW-0677">Repeat</keyword>
<dbReference type="GO" id="GO:0008270">
    <property type="term" value="F:zinc ion binding"/>
    <property type="evidence" value="ECO:0007669"/>
    <property type="project" value="UniProtKB-KW"/>
</dbReference>
<evidence type="ECO:0000313" key="11">
    <source>
        <dbReference type="EMBL" id="RMY67067.1"/>
    </source>
</evidence>
<dbReference type="GO" id="GO:0005634">
    <property type="term" value="C:nucleus"/>
    <property type="evidence" value="ECO:0007669"/>
    <property type="project" value="UniProtKB-SubCell"/>
</dbReference>
<protein>
    <recommendedName>
        <fullName evidence="10">C2H2-type domain-containing protein</fullName>
    </recommendedName>
</protein>
<dbReference type="Gene3D" id="3.30.160.60">
    <property type="entry name" value="Classic Zinc Finger"/>
    <property type="match status" value="2"/>
</dbReference>
<accession>A0A3M7DSM8</accession>
<feature type="region of interest" description="Disordered" evidence="9">
    <location>
        <begin position="215"/>
        <end position="281"/>
    </location>
</feature>
<feature type="region of interest" description="Disordered" evidence="9">
    <location>
        <begin position="19"/>
        <end position="112"/>
    </location>
</feature>
<dbReference type="InterPro" id="IPR013087">
    <property type="entry name" value="Znf_C2H2_type"/>
</dbReference>
<keyword evidence="4 7" id="KW-0863">Zinc-finger</keyword>
<dbReference type="FunFam" id="3.30.160.60:FF:000201">
    <property type="entry name" value="C2H2 finger domain protein (Gli3)"/>
    <property type="match status" value="1"/>
</dbReference>
<feature type="compositionally biased region" description="Polar residues" evidence="9">
    <location>
        <begin position="95"/>
        <end position="107"/>
    </location>
</feature>
<keyword evidence="8" id="KW-0175">Coiled coil</keyword>
<feature type="region of interest" description="Disordered" evidence="9">
    <location>
        <begin position="389"/>
        <end position="554"/>
    </location>
</feature>
<evidence type="ECO:0000256" key="8">
    <source>
        <dbReference type="SAM" id="Coils"/>
    </source>
</evidence>
<evidence type="ECO:0000256" key="2">
    <source>
        <dbReference type="ARBA" id="ARBA00022723"/>
    </source>
</evidence>
<reference evidence="11 12" key="1">
    <citation type="journal article" date="2018" name="BMC Genomics">
        <title>Genomic evidence for intraspecific hybridization in a clonal and extremely halotolerant yeast.</title>
        <authorList>
            <person name="Gostincar C."/>
            <person name="Stajich J.E."/>
            <person name="Zupancic J."/>
            <person name="Zalar P."/>
            <person name="Gunde-Cimerman N."/>
        </authorList>
    </citation>
    <scope>NUCLEOTIDE SEQUENCE [LARGE SCALE GENOMIC DNA]</scope>
    <source>
        <strain evidence="11 12">EXF-2682</strain>
    </source>
</reference>
<dbReference type="Proteomes" id="UP000269276">
    <property type="component" value="Unassembled WGS sequence"/>
</dbReference>
<dbReference type="InterPro" id="IPR043359">
    <property type="entry name" value="GLI-like"/>
</dbReference>
<feature type="compositionally biased region" description="Polar residues" evidence="9">
    <location>
        <begin position="46"/>
        <end position="55"/>
    </location>
</feature>
<evidence type="ECO:0000313" key="12">
    <source>
        <dbReference type="Proteomes" id="UP000269276"/>
    </source>
</evidence>
<evidence type="ECO:0000256" key="5">
    <source>
        <dbReference type="ARBA" id="ARBA00022833"/>
    </source>
</evidence>
<dbReference type="Pfam" id="PF00096">
    <property type="entry name" value="zf-C2H2"/>
    <property type="match status" value="1"/>
</dbReference>
<evidence type="ECO:0000259" key="10">
    <source>
        <dbReference type="PROSITE" id="PS50157"/>
    </source>
</evidence>
<dbReference type="PANTHER" id="PTHR45718:SF4">
    <property type="entry name" value="TRANSCRIPTIONAL ACTIVATOR CUBITUS INTERRUPTUS"/>
    <property type="match status" value="1"/>
</dbReference>
<feature type="compositionally biased region" description="Gly residues" evidence="9">
    <location>
        <begin position="545"/>
        <end position="554"/>
    </location>
</feature>